<dbReference type="AlphaFoldDB" id="A0A1W6AIX7"/>
<protein>
    <submittedName>
        <fullName evidence="1">Uncharacterized protein</fullName>
    </submittedName>
</protein>
<dbReference type="InterPro" id="IPR020239">
    <property type="entry name" value="DUF5511"/>
</dbReference>
<accession>A0A1W6AIX7</accession>
<organism evidence="1 2">
    <name type="scientific">Bacillus mycoides</name>
    <dbReference type="NCBI Taxonomy" id="1405"/>
    <lineage>
        <taxon>Bacteria</taxon>
        <taxon>Bacillati</taxon>
        <taxon>Bacillota</taxon>
        <taxon>Bacilli</taxon>
        <taxon>Bacillales</taxon>
        <taxon>Bacillaceae</taxon>
        <taxon>Bacillus</taxon>
        <taxon>Bacillus cereus group</taxon>
    </lineage>
</organism>
<evidence type="ECO:0000313" key="2">
    <source>
        <dbReference type="Proteomes" id="UP000192932"/>
    </source>
</evidence>
<proteinExistence type="predicted"/>
<dbReference type="Proteomes" id="UP000192932">
    <property type="component" value="Plasmid unnamed3"/>
</dbReference>
<geneLocation type="plasmid" evidence="1 2">
    <name>unnamed3</name>
</geneLocation>
<evidence type="ECO:0000313" key="1">
    <source>
        <dbReference type="EMBL" id="ARJ25797.1"/>
    </source>
</evidence>
<gene>
    <name evidence="1" type="ORF">B7492_32700</name>
</gene>
<keyword evidence="1" id="KW-0614">Plasmid</keyword>
<dbReference type="RefSeq" id="WP_085313511.1">
    <property type="nucleotide sequence ID" value="NZ_CP020746.1"/>
</dbReference>
<dbReference type="EMBL" id="CP020746">
    <property type="protein sequence ID" value="ARJ25797.1"/>
    <property type="molecule type" value="Genomic_DNA"/>
</dbReference>
<name>A0A1W6AIX7_BACMY</name>
<dbReference type="Pfam" id="PF17630">
    <property type="entry name" value="DUF5511"/>
    <property type="match status" value="1"/>
</dbReference>
<sequence length="69" mass="8007">MSQNNFYMIAHVDQVKNEVHLSKYLFNKQVIVKVSEEEAAAYVEFMHGAAEHDSLPFVKYDEERGVICE</sequence>
<reference evidence="1 2" key="1">
    <citation type="submission" date="2017-04" db="EMBL/GenBank/DDBJ databases">
        <title>The Characteristic of a Fine Plant Growth-Promoting Rhizobacteria Bacillus mycoides Gnyt1 and its Whole Genome Sequencing Analysis.</title>
        <authorList>
            <person name="Li J.H."/>
            <person name="Yao T."/>
        </authorList>
    </citation>
    <scope>NUCLEOTIDE SEQUENCE [LARGE SCALE GENOMIC DNA]</scope>
    <source>
        <strain evidence="1 2">Gnyt1</strain>
        <plasmid evidence="2">Plasmid unnamed3</plasmid>
    </source>
</reference>